<keyword evidence="4" id="KW-0378">Hydrolase</keyword>
<keyword evidence="11" id="KW-1185">Reference proteome</keyword>
<dbReference type="OrthoDB" id="9771072at2"/>
<feature type="region of interest" description="Disordered" evidence="7">
    <location>
        <begin position="1"/>
        <end position="31"/>
    </location>
</feature>
<dbReference type="GO" id="GO:0000166">
    <property type="term" value="F:nucleotide binding"/>
    <property type="evidence" value="ECO:0007669"/>
    <property type="project" value="InterPro"/>
</dbReference>
<evidence type="ECO:0000313" key="11">
    <source>
        <dbReference type="Proteomes" id="UP000320876"/>
    </source>
</evidence>
<evidence type="ECO:0000256" key="7">
    <source>
        <dbReference type="SAM" id="MobiDB-lite"/>
    </source>
</evidence>
<protein>
    <recommendedName>
        <fullName evidence="3">Glycosyl hydrolase family 109 protein</fullName>
    </recommendedName>
</protein>
<dbReference type="EMBL" id="VFML01000002">
    <property type="protein sequence ID" value="TQI94591.1"/>
    <property type="molecule type" value="Genomic_DNA"/>
</dbReference>
<dbReference type="PANTHER" id="PTHR43818">
    <property type="entry name" value="BCDNA.GH03377"/>
    <property type="match status" value="1"/>
</dbReference>
<evidence type="ECO:0000256" key="2">
    <source>
        <dbReference type="ARBA" id="ARBA00009329"/>
    </source>
</evidence>
<evidence type="ECO:0000256" key="6">
    <source>
        <dbReference type="ARBA" id="ARBA00023295"/>
    </source>
</evidence>
<dbReference type="PANTHER" id="PTHR43818:SF1">
    <property type="entry name" value="GLYCOSYL HYDROLASE FAMILY 109 PROTEIN"/>
    <property type="match status" value="1"/>
</dbReference>
<gene>
    <name evidence="10" type="ORF">FB471_6759</name>
</gene>
<feature type="compositionally biased region" description="Basic and acidic residues" evidence="7">
    <location>
        <begin position="1"/>
        <end position="21"/>
    </location>
</feature>
<evidence type="ECO:0000313" key="10">
    <source>
        <dbReference type="EMBL" id="TQI94591.1"/>
    </source>
</evidence>
<accession>A0A542CUV4</accession>
<dbReference type="Pfam" id="PF01408">
    <property type="entry name" value="GFO_IDH_MocA"/>
    <property type="match status" value="1"/>
</dbReference>
<evidence type="ECO:0000256" key="3">
    <source>
        <dbReference type="ARBA" id="ARBA00016631"/>
    </source>
</evidence>
<comment type="caution">
    <text evidence="10">The sequence shown here is derived from an EMBL/GenBank/DDBJ whole genome shotgun (WGS) entry which is preliminary data.</text>
</comment>
<feature type="region of interest" description="Disordered" evidence="7">
    <location>
        <begin position="54"/>
        <end position="76"/>
    </location>
</feature>
<dbReference type="RefSeq" id="WP_142003806.1">
    <property type="nucleotide sequence ID" value="NZ_VFML01000002.1"/>
</dbReference>
<dbReference type="PROSITE" id="PS51318">
    <property type="entry name" value="TAT"/>
    <property type="match status" value="1"/>
</dbReference>
<dbReference type="InterPro" id="IPR006311">
    <property type="entry name" value="TAT_signal"/>
</dbReference>
<dbReference type="InterPro" id="IPR050463">
    <property type="entry name" value="Gfo/Idh/MocA_oxidrdct_glycsds"/>
</dbReference>
<dbReference type="SUPFAM" id="SSF51735">
    <property type="entry name" value="NAD(P)-binding Rossmann-fold domains"/>
    <property type="match status" value="1"/>
</dbReference>
<evidence type="ECO:0000259" key="8">
    <source>
        <dbReference type="Pfam" id="PF01408"/>
    </source>
</evidence>
<keyword evidence="6" id="KW-0326">Glycosidase</keyword>
<feature type="domain" description="Glycosyl hydrolase 109 C-terminal" evidence="9">
    <location>
        <begin position="230"/>
        <end position="396"/>
    </location>
</feature>
<feature type="domain" description="Gfo/Idh/MocA-like oxidoreductase N-terminal" evidence="8">
    <location>
        <begin position="92"/>
        <end position="214"/>
    </location>
</feature>
<dbReference type="InterPro" id="IPR000683">
    <property type="entry name" value="Gfo/Idh/MocA-like_OxRdtase_N"/>
</dbReference>
<keyword evidence="5" id="KW-0520">NAD</keyword>
<dbReference type="Gene3D" id="3.30.360.10">
    <property type="entry name" value="Dihydrodipicolinate Reductase, domain 2"/>
    <property type="match status" value="1"/>
</dbReference>
<organism evidence="10 11">
    <name type="scientific">Amycolatopsis cihanbeyliensis</name>
    <dbReference type="NCBI Taxonomy" id="1128664"/>
    <lineage>
        <taxon>Bacteria</taxon>
        <taxon>Bacillati</taxon>
        <taxon>Actinomycetota</taxon>
        <taxon>Actinomycetes</taxon>
        <taxon>Pseudonocardiales</taxon>
        <taxon>Pseudonocardiaceae</taxon>
        <taxon>Amycolatopsis</taxon>
    </lineage>
</organism>
<dbReference type="InterPro" id="IPR049303">
    <property type="entry name" value="Glyco_hydro_109_C"/>
</dbReference>
<dbReference type="InterPro" id="IPR036291">
    <property type="entry name" value="NAD(P)-bd_dom_sf"/>
</dbReference>
<dbReference type="Gene3D" id="3.40.50.720">
    <property type="entry name" value="NAD(P)-binding Rossmann-like Domain"/>
    <property type="match status" value="1"/>
</dbReference>
<evidence type="ECO:0000256" key="4">
    <source>
        <dbReference type="ARBA" id="ARBA00022801"/>
    </source>
</evidence>
<reference evidence="10 11" key="1">
    <citation type="submission" date="2019-06" db="EMBL/GenBank/DDBJ databases">
        <title>Sequencing the genomes of 1000 actinobacteria strains.</title>
        <authorList>
            <person name="Klenk H.-P."/>
        </authorList>
    </citation>
    <scope>NUCLEOTIDE SEQUENCE [LARGE SCALE GENOMIC DNA]</scope>
    <source>
        <strain evidence="10 11">DSM 45679</strain>
    </source>
</reference>
<comment type="similarity">
    <text evidence="2">Belongs to the Gfo/Idh/MocA family. Glycosyl hydrolase 109 subfamily.</text>
</comment>
<dbReference type="Proteomes" id="UP000320876">
    <property type="component" value="Unassembled WGS sequence"/>
</dbReference>
<dbReference type="Pfam" id="PF21252">
    <property type="entry name" value="Glyco_hydro_109_C"/>
    <property type="match status" value="1"/>
</dbReference>
<evidence type="ECO:0000259" key="9">
    <source>
        <dbReference type="Pfam" id="PF21252"/>
    </source>
</evidence>
<sequence length="489" mass="54425">MAAKEESEHGQPEHNQPDHEPGTSTEHGVSRRAALRTGAIAGTTLAALGTGQLGAAAAGQQPPEVLGAEDRSWPPRRGRTMMGVPFEPRAQVRVGIIGLGNRGSAMLPLFLAVPGMRVTAVCDVDPAKVAKASSVITGKGYPAPATFDEGEHAFEWLCRRDDVDLVYVVTPWDWHVDMALAAMRSGKHVGVECPIATTVEDLWELVNTSEQTRRHCLQLENCCYGRNELRALRMAHEGMFGELLHGSGAYLHDLRELLFSDTYYADQWRRDWHTRLDGDLYPTHGLGPVASYLDINRGDRLVRMTSMSTPALGLADYRARHVPEGDPKWRERYVNGDVTMSLLQTEQGRVIHLVHGVSSPHPYSRLNHLAGTKGVFEDYPPRIYLEPDATDHRWRDWDDYAEHDHWLWKEVGPGPGGHGGMDYLMLYRLGQTMRLGLPPDMDVYDAAAWNAPFALSALSVRYGSLPMPVPDFTRGRWRTPHPGPDSEKP</sequence>
<evidence type="ECO:0000256" key="5">
    <source>
        <dbReference type="ARBA" id="ARBA00023027"/>
    </source>
</evidence>
<name>A0A542CUV4_AMYCI</name>
<comment type="cofactor">
    <cofactor evidence="1">
        <name>NAD(+)</name>
        <dbReference type="ChEBI" id="CHEBI:57540"/>
    </cofactor>
</comment>
<dbReference type="AlphaFoldDB" id="A0A542CUV4"/>
<evidence type="ECO:0000256" key="1">
    <source>
        <dbReference type="ARBA" id="ARBA00001911"/>
    </source>
</evidence>
<proteinExistence type="inferred from homology"/>
<dbReference type="GO" id="GO:0016798">
    <property type="term" value="F:hydrolase activity, acting on glycosyl bonds"/>
    <property type="evidence" value="ECO:0007669"/>
    <property type="project" value="UniProtKB-KW"/>
</dbReference>